<evidence type="ECO:0000256" key="9">
    <source>
        <dbReference type="SAM" id="MobiDB-lite"/>
    </source>
</evidence>
<evidence type="ECO:0000256" key="1">
    <source>
        <dbReference type="ARBA" id="ARBA00004173"/>
    </source>
</evidence>
<dbReference type="AlphaFoldDB" id="A0A2A3EUU0"/>
<sequence length="222" mass="26505">MIGSPMILNINKLTVRNLNIYDHLISNGPCIQCVRWKRKPIWLPTAKSKIFRVPERTIIPIEDYCELKRLFNNYRTIMKSLMCFFVEKEEEKKKNLDFNNTKVNTEKDFEICSYINDEWNKKIAMIRQERLNQEKTYRIQEIHKKLKEKKERDLKTQEIVDINIKKVKKEVTTFITPKNIDQAILNALENIIDHNIAIDRNGNFYKDEPKKNESSTIANRTN</sequence>
<evidence type="ECO:0000256" key="3">
    <source>
        <dbReference type="ARBA" id="ARBA00022946"/>
    </source>
</evidence>
<name>A0A2A3EUU0_APICC</name>
<evidence type="ECO:0000256" key="7">
    <source>
        <dbReference type="ARBA" id="ARBA00035138"/>
    </source>
</evidence>
<dbReference type="GO" id="GO:0005763">
    <property type="term" value="C:mitochondrial small ribosomal subunit"/>
    <property type="evidence" value="ECO:0007669"/>
    <property type="project" value="InterPro"/>
</dbReference>
<evidence type="ECO:0000313" key="11">
    <source>
        <dbReference type="Proteomes" id="UP000242457"/>
    </source>
</evidence>
<keyword evidence="6" id="KW-0687">Ribonucleoprotein</keyword>
<keyword evidence="11" id="KW-1185">Reference proteome</keyword>
<dbReference type="Pfam" id="PF14943">
    <property type="entry name" value="MRP-S26"/>
    <property type="match status" value="1"/>
</dbReference>
<feature type="region of interest" description="Disordered" evidence="9">
    <location>
        <begin position="202"/>
        <end position="222"/>
    </location>
</feature>
<dbReference type="EMBL" id="KZ288185">
    <property type="protein sequence ID" value="PBC34909.1"/>
    <property type="molecule type" value="Genomic_DNA"/>
</dbReference>
<reference evidence="10 11" key="1">
    <citation type="submission" date="2014-07" db="EMBL/GenBank/DDBJ databases">
        <title>Genomic and transcriptomic analysis on Apis cerana provide comprehensive insights into honey bee biology.</title>
        <authorList>
            <person name="Diao Q."/>
            <person name="Sun L."/>
            <person name="Zheng H."/>
            <person name="Zheng H."/>
            <person name="Xu S."/>
            <person name="Wang S."/>
            <person name="Zeng Z."/>
            <person name="Hu F."/>
            <person name="Su S."/>
            <person name="Wu J."/>
        </authorList>
    </citation>
    <scope>NUCLEOTIDE SEQUENCE [LARGE SCALE GENOMIC DNA]</scope>
    <source>
        <tissue evidence="10">Pupae without intestine</tissue>
    </source>
</reference>
<keyword evidence="4 10" id="KW-0689">Ribosomal protein</keyword>
<evidence type="ECO:0000256" key="5">
    <source>
        <dbReference type="ARBA" id="ARBA00023128"/>
    </source>
</evidence>
<comment type="subcellular location">
    <subcellularLocation>
        <location evidence="1">Mitochondrion</location>
    </subcellularLocation>
</comment>
<dbReference type="PANTHER" id="PTHR21035:SF2">
    <property type="entry name" value="SMALL RIBOSOMAL SUBUNIT PROTEIN MS26"/>
    <property type="match status" value="1"/>
</dbReference>
<gene>
    <name evidence="10" type="ORF">APICC_03141</name>
</gene>
<comment type="similarity">
    <text evidence="2">Belongs to the mitochondrion-specific ribosomal protein mS26 family.</text>
</comment>
<dbReference type="OrthoDB" id="5988811at2759"/>
<keyword evidence="5" id="KW-0496">Mitochondrion</keyword>
<evidence type="ECO:0000256" key="2">
    <source>
        <dbReference type="ARBA" id="ARBA00009672"/>
    </source>
</evidence>
<evidence type="ECO:0000256" key="8">
    <source>
        <dbReference type="ARBA" id="ARBA00035344"/>
    </source>
</evidence>
<evidence type="ECO:0000313" key="10">
    <source>
        <dbReference type="EMBL" id="PBC34909.1"/>
    </source>
</evidence>
<proteinExistence type="inferred from homology"/>
<keyword evidence="3" id="KW-0809">Transit peptide</keyword>
<evidence type="ECO:0000256" key="6">
    <source>
        <dbReference type="ARBA" id="ARBA00023274"/>
    </source>
</evidence>
<accession>A0A2A3EUU0</accession>
<dbReference type="Proteomes" id="UP000242457">
    <property type="component" value="Unassembled WGS sequence"/>
</dbReference>
<evidence type="ECO:0000256" key="4">
    <source>
        <dbReference type="ARBA" id="ARBA00022980"/>
    </source>
</evidence>
<organism evidence="10 11">
    <name type="scientific">Apis cerana cerana</name>
    <name type="common">Oriental honeybee</name>
    <dbReference type="NCBI Taxonomy" id="94128"/>
    <lineage>
        <taxon>Eukaryota</taxon>
        <taxon>Metazoa</taxon>
        <taxon>Ecdysozoa</taxon>
        <taxon>Arthropoda</taxon>
        <taxon>Hexapoda</taxon>
        <taxon>Insecta</taxon>
        <taxon>Pterygota</taxon>
        <taxon>Neoptera</taxon>
        <taxon>Endopterygota</taxon>
        <taxon>Hymenoptera</taxon>
        <taxon>Apocrita</taxon>
        <taxon>Aculeata</taxon>
        <taxon>Apoidea</taxon>
        <taxon>Anthophila</taxon>
        <taxon>Apidae</taxon>
        <taxon>Apis</taxon>
    </lineage>
</organism>
<dbReference type="STRING" id="94128.A0A2A3EUU0"/>
<protein>
    <recommendedName>
        <fullName evidence="7">Small ribosomal subunit protein mS26</fullName>
    </recommendedName>
    <alternativeName>
        <fullName evidence="8">28S ribosomal protein S26, mitochondrial</fullName>
    </alternativeName>
</protein>
<dbReference type="PANTHER" id="PTHR21035">
    <property type="entry name" value="28S RIBOSOMAL PROTEIN S26, MITOCHONDRIAL"/>
    <property type="match status" value="1"/>
</dbReference>
<dbReference type="InterPro" id="IPR026140">
    <property type="entry name" value="Ribosomal_mS26"/>
</dbReference>